<organism evidence="5 6">
    <name type="scientific">Negativicoccus succinicivorans</name>
    <dbReference type="NCBI Taxonomy" id="620903"/>
    <lineage>
        <taxon>Bacteria</taxon>
        <taxon>Bacillati</taxon>
        <taxon>Bacillota</taxon>
        <taxon>Negativicutes</taxon>
        <taxon>Veillonellales</taxon>
        <taxon>Veillonellaceae</taxon>
        <taxon>Negativicoccus</taxon>
    </lineage>
</organism>
<evidence type="ECO:0000256" key="1">
    <source>
        <dbReference type="ARBA" id="ARBA00023015"/>
    </source>
</evidence>
<evidence type="ECO:0000256" key="3">
    <source>
        <dbReference type="ARBA" id="ARBA00023163"/>
    </source>
</evidence>
<comment type="caution">
    <text evidence="5">The sequence shown here is derived from an EMBL/GenBank/DDBJ whole genome shotgun (WGS) entry which is preliminary data.</text>
</comment>
<dbReference type="RefSeq" id="WP_159823028.1">
    <property type="nucleotide sequence ID" value="NZ_CABWNB010000003.1"/>
</dbReference>
<dbReference type="Pfam" id="PF07729">
    <property type="entry name" value="FCD"/>
    <property type="match status" value="1"/>
</dbReference>
<dbReference type="SMART" id="SM00345">
    <property type="entry name" value="HTH_GNTR"/>
    <property type="match status" value="1"/>
</dbReference>
<dbReference type="SUPFAM" id="SSF46785">
    <property type="entry name" value="Winged helix' DNA-binding domain"/>
    <property type="match status" value="1"/>
</dbReference>
<dbReference type="InterPro" id="IPR008920">
    <property type="entry name" value="TF_FadR/GntR_C"/>
</dbReference>
<dbReference type="Gene3D" id="1.10.10.10">
    <property type="entry name" value="Winged helix-like DNA-binding domain superfamily/Winged helix DNA-binding domain"/>
    <property type="match status" value="1"/>
</dbReference>
<gene>
    <name evidence="5" type="ORF">HNR45_000587</name>
</gene>
<dbReference type="GO" id="GO:0003700">
    <property type="term" value="F:DNA-binding transcription factor activity"/>
    <property type="evidence" value="ECO:0007669"/>
    <property type="project" value="InterPro"/>
</dbReference>
<proteinExistence type="predicted"/>
<dbReference type="SUPFAM" id="SSF48008">
    <property type="entry name" value="GntR ligand-binding domain-like"/>
    <property type="match status" value="1"/>
</dbReference>
<dbReference type="EMBL" id="JACHHI010000002">
    <property type="protein sequence ID" value="MBB6477557.1"/>
    <property type="molecule type" value="Genomic_DNA"/>
</dbReference>
<dbReference type="InterPro" id="IPR000485">
    <property type="entry name" value="AsnC-type_HTH_dom"/>
</dbReference>
<dbReference type="GeneID" id="93485860"/>
<protein>
    <submittedName>
        <fullName evidence="5">DNA-binding GntR family transcriptional regulator</fullName>
    </submittedName>
</protein>
<keyword evidence="6" id="KW-1185">Reference proteome</keyword>
<dbReference type="Proteomes" id="UP000591941">
    <property type="component" value="Unassembled WGS sequence"/>
</dbReference>
<dbReference type="AlphaFoldDB" id="A0A841R358"/>
<dbReference type="InterPro" id="IPR000524">
    <property type="entry name" value="Tscrpt_reg_HTH_GntR"/>
</dbReference>
<keyword evidence="2 5" id="KW-0238">DNA-binding</keyword>
<dbReference type="Gene3D" id="1.20.120.530">
    <property type="entry name" value="GntR ligand-binding domain-like"/>
    <property type="match status" value="1"/>
</dbReference>
<sequence>MKKRTHERLAPIHLDAYRPLRELVAETLRTAIQNGTLQPGERLMELQLADELGVSRTPIREAVRELEAEGFVVMIPRRGTYVADISLKDISQVFEIRTALEELAAGLAAERITEEELEELERLLVEIGDYIENGEIDRIIETDIKFHQILYTASRNNRLSEIINNLREMLTRFRSVSLHYPGRLQDTWQEHRDLVEAIAEHNATRARKIAVRHMENSERTLLKGIAEDKSVAAFLTQQAGSRKR</sequence>
<name>A0A841R358_9FIRM</name>
<evidence type="ECO:0000313" key="5">
    <source>
        <dbReference type="EMBL" id="MBB6477557.1"/>
    </source>
</evidence>
<dbReference type="Pfam" id="PF00392">
    <property type="entry name" value="GntR"/>
    <property type="match status" value="1"/>
</dbReference>
<evidence type="ECO:0000256" key="2">
    <source>
        <dbReference type="ARBA" id="ARBA00023125"/>
    </source>
</evidence>
<reference evidence="5 6" key="1">
    <citation type="submission" date="2020-08" db="EMBL/GenBank/DDBJ databases">
        <title>Genomic Encyclopedia of Type Strains, Phase IV (KMG-IV): sequencing the most valuable type-strain genomes for metagenomic binning, comparative biology and taxonomic classification.</title>
        <authorList>
            <person name="Goeker M."/>
        </authorList>
    </citation>
    <scope>NUCLEOTIDE SEQUENCE [LARGE SCALE GENOMIC DNA]</scope>
    <source>
        <strain evidence="5 6">DSM 21255</strain>
    </source>
</reference>
<dbReference type="PROSITE" id="PS50949">
    <property type="entry name" value="HTH_GNTR"/>
    <property type="match status" value="1"/>
</dbReference>
<evidence type="ECO:0000313" key="6">
    <source>
        <dbReference type="Proteomes" id="UP000591941"/>
    </source>
</evidence>
<dbReference type="PANTHER" id="PTHR43537">
    <property type="entry name" value="TRANSCRIPTIONAL REGULATOR, GNTR FAMILY"/>
    <property type="match status" value="1"/>
</dbReference>
<dbReference type="SMART" id="SM00895">
    <property type="entry name" value="FCD"/>
    <property type="match status" value="1"/>
</dbReference>
<keyword evidence="3" id="KW-0804">Transcription</keyword>
<accession>A0A841R358</accession>
<evidence type="ECO:0000259" key="4">
    <source>
        <dbReference type="PROSITE" id="PS50949"/>
    </source>
</evidence>
<dbReference type="InterPro" id="IPR036390">
    <property type="entry name" value="WH_DNA-bd_sf"/>
</dbReference>
<dbReference type="OrthoDB" id="9781630at2"/>
<dbReference type="PRINTS" id="PR00033">
    <property type="entry name" value="HTHASNC"/>
</dbReference>
<dbReference type="InterPro" id="IPR011711">
    <property type="entry name" value="GntR_C"/>
</dbReference>
<dbReference type="CDD" id="cd07377">
    <property type="entry name" value="WHTH_GntR"/>
    <property type="match status" value="1"/>
</dbReference>
<dbReference type="GO" id="GO:0043565">
    <property type="term" value="F:sequence-specific DNA binding"/>
    <property type="evidence" value="ECO:0007669"/>
    <property type="project" value="InterPro"/>
</dbReference>
<dbReference type="PRINTS" id="PR00035">
    <property type="entry name" value="HTHGNTR"/>
</dbReference>
<feature type="domain" description="HTH gntR-type" evidence="4">
    <location>
        <begin position="18"/>
        <end position="85"/>
    </location>
</feature>
<dbReference type="PANTHER" id="PTHR43537:SF24">
    <property type="entry name" value="GLUCONATE OPERON TRANSCRIPTIONAL REPRESSOR"/>
    <property type="match status" value="1"/>
</dbReference>
<dbReference type="InterPro" id="IPR036388">
    <property type="entry name" value="WH-like_DNA-bd_sf"/>
</dbReference>
<keyword evidence="1" id="KW-0805">Transcription regulation</keyword>